<keyword evidence="1" id="KW-0732">Signal</keyword>
<gene>
    <name evidence="2" type="ORF">I2H31_01100</name>
</gene>
<keyword evidence="3" id="KW-1185">Reference proteome</keyword>
<accession>A0ABS0HYA1</accession>
<sequence length="139" mass="14545">MKNQLSKFAISAIGASLAAVLTFWGCQEKQGVKPTEISAAKAAVNAESGVVSAEQFEATFKQTLEILDGTNHAEVRKVEGGYEMLVAPGPAPTAETPSSLRECEGSGIGFANCVKGYVDKGRKVVVYSCSGHYCGDVVP</sequence>
<dbReference type="Proteomes" id="UP000618931">
    <property type="component" value="Unassembled WGS sequence"/>
</dbReference>
<reference evidence="2 3" key="1">
    <citation type="submission" date="2020-11" db="EMBL/GenBank/DDBJ databases">
        <authorList>
            <person name="Kim M.K."/>
        </authorList>
    </citation>
    <scope>NUCLEOTIDE SEQUENCE [LARGE SCALE GENOMIC DNA]</scope>
    <source>
        <strain evidence="2 3">BT662</strain>
    </source>
</reference>
<evidence type="ECO:0000313" key="2">
    <source>
        <dbReference type="EMBL" id="MBF9219685.1"/>
    </source>
</evidence>
<dbReference type="RefSeq" id="WP_196291153.1">
    <property type="nucleotide sequence ID" value="NZ_JADQDM010000001.1"/>
</dbReference>
<feature type="chain" id="PRO_5045165636" evidence="1">
    <location>
        <begin position="19"/>
        <end position="139"/>
    </location>
</feature>
<feature type="signal peptide" evidence="1">
    <location>
        <begin position="1"/>
        <end position="18"/>
    </location>
</feature>
<evidence type="ECO:0000256" key="1">
    <source>
        <dbReference type="SAM" id="SignalP"/>
    </source>
</evidence>
<evidence type="ECO:0000313" key="3">
    <source>
        <dbReference type="Proteomes" id="UP000618931"/>
    </source>
</evidence>
<organism evidence="2 3">
    <name type="scientific">Hymenobacter ruricola</name>
    <dbReference type="NCBI Taxonomy" id="2791023"/>
    <lineage>
        <taxon>Bacteria</taxon>
        <taxon>Pseudomonadati</taxon>
        <taxon>Bacteroidota</taxon>
        <taxon>Cytophagia</taxon>
        <taxon>Cytophagales</taxon>
        <taxon>Hymenobacteraceae</taxon>
        <taxon>Hymenobacter</taxon>
    </lineage>
</organism>
<comment type="caution">
    <text evidence="2">The sequence shown here is derived from an EMBL/GenBank/DDBJ whole genome shotgun (WGS) entry which is preliminary data.</text>
</comment>
<protein>
    <submittedName>
        <fullName evidence="2">Uncharacterized protein</fullName>
    </submittedName>
</protein>
<proteinExistence type="predicted"/>
<dbReference type="EMBL" id="JADQDM010000001">
    <property type="protein sequence ID" value="MBF9219685.1"/>
    <property type="molecule type" value="Genomic_DNA"/>
</dbReference>
<name>A0ABS0HYA1_9BACT</name>